<accession>A0A812KB30</accession>
<organism evidence="3 4">
    <name type="scientific">Symbiodinium pilosum</name>
    <name type="common">Dinoflagellate</name>
    <dbReference type="NCBI Taxonomy" id="2952"/>
    <lineage>
        <taxon>Eukaryota</taxon>
        <taxon>Sar</taxon>
        <taxon>Alveolata</taxon>
        <taxon>Dinophyceae</taxon>
        <taxon>Suessiales</taxon>
        <taxon>Symbiodiniaceae</taxon>
        <taxon>Symbiodinium</taxon>
    </lineage>
</organism>
<dbReference type="InterPro" id="IPR036397">
    <property type="entry name" value="RNaseH_sf"/>
</dbReference>
<feature type="domain" description="Integrase catalytic" evidence="2">
    <location>
        <begin position="516"/>
        <end position="688"/>
    </location>
</feature>
<evidence type="ECO:0000313" key="3">
    <source>
        <dbReference type="EMBL" id="CAE7220049.1"/>
    </source>
</evidence>
<evidence type="ECO:0000259" key="2">
    <source>
        <dbReference type="PROSITE" id="PS50994"/>
    </source>
</evidence>
<dbReference type="EMBL" id="CAJNIZ010003219">
    <property type="protein sequence ID" value="CAE7220049.1"/>
    <property type="molecule type" value="Genomic_DNA"/>
</dbReference>
<dbReference type="GO" id="GO:0003676">
    <property type="term" value="F:nucleic acid binding"/>
    <property type="evidence" value="ECO:0007669"/>
    <property type="project" value="InterPro"/>
</dbReference>
<dbReference type="SUPFAM" id="SSF53098">
    <property type="entry name" value="Ribonuclease H-like"/>
    <property type="match status" value="1"/>
</dbReference>
<dbReference type="Proteomes" id="UP000649617">
    <property type="component" value="Unassembled WGS sequence"/>
</dbReference>
<dbReference type="InterPro" id="IPR012337">
    <property type="entry name" value="RNaseH-like_sf"/>
</dbReference>
<gene>
    <name evidence="3" type="primary">GIP</name>
    <name evidence="3" type="ORF">SPIL2461_LOCUS2852</name>
</gene>
<evidence type="ECO:0000313" key="4">
    <source>
        <dbReference type="Proteomes" id="UP000649617"/>
    </source>
</evidence>
<keyword evidence="4" id="KW-1185">Reference proteome</keyword>
<dbReference type="OrthoDB" id="419299at2759"/>
<protein>
    <submittedName>
        <fullName evidence="3">GIP protein</fullName>
    </submittedName>
</protein>
<dbReference type="AlphaFoldDB" id="A0A812KB30"/>
<evidence type="ECO:0000256" key="1">
    <source>
        <dbReference type="SAM" id="MobiDB-lite"/>
    </source>
</evidence>
<feature type="region of interest" description="Disordered" evidence="1">
    <location>
        <begin position="837"/>
        <end position="865"/>
    </location>
</feature>
<dbReference type="GO" id="GO:0015074">
    <property type="term" value="P:DNA integration"/>
    <property type="evidence" value="ECO:0007669"/>
    <property type="project" value="InterPro"/>
</dbReference>
<proteinExistence type="predicted"/>
<sequence length="865" mass="95417">GCAMNGADERGLKRFNGEDDDAGKQLRKWKLWAQAKMATMKDFAAKQQGPWIYTLLDGKALEAVEHLTLEDMTKDSGAETIWKLLDLRFLERASEDQMGEALGEVFGLCAREGESMQQWAARAQEVFQKCRRKAEVEFPTAAQGWIALNCAGLSEEQKAIVKAKTQGKLELPTVTSALRSCFPQYRAGAKAKKPVATLLVDDENIDEVSEDGDPEAFADVEAFLADNNLDDHVGDDELQEQDAAEALAVSWKERRCARLAWYSGYGVVDSGCGRTLIGQETLLALTQKLATRTKLVPVEYHSDSSFRFGNGATEESNRAVRIPVGVGRKVGTIDAAIISGRAPLLLGRPTLEKMNMVLDFGGRKMRFLVQDAPIPMHTNSAGQLLIDVLDFPVSKAGASSKDKLSEEACRHGASGVAFDIKQGSDLCQHAAKYTPQFVRAMWTCLVPREPQNPEPERPDAETRKVDAALRKLHCNLGHPSHKDLTRILKHSKASELALSRVQHLECSACANNQRPTPALPANTTRVCQFNEKLGLDVKYLPRWNPGQKVACVNLVDYASSFQVMVPIGRRETGELLRQALLDKWLAWAGPPQALRLDPARPNLGNMLSDFCNNHGIAVEQTPAEAHWQLGKVERHGQWSQRILSRVLDEVKPANESEWVTCLVQAQSAKNTLISESGASPYQFVFGRNPRVPSDLLQESPDIAASDAVLADDAMQQANAVRQSARRAVLEVQDDRALRAALRARPRVARPFSSGDWVYYWRTQKSVEGTRIEGGRWYGAALVLGHIGKNIVVAHKLSIMRCAPEQLRHATAEEQAVATFPHNDLLGIKNLLERGQSPKSQFEDLVPQPHPPALDEGAELPPSTSE</sequence>
<dbReference type="PROSITE" id="PS50994">
    <property type="entry name" value="INTEGRASE"/>
    <property type="match status" value="1"/>
</dbReference>
<reference evidence="3" key="1">
    <citation type="submission" date="2021-02" db="EMBL/GenBank/DDBJ databases">
        <authorList>
            <person name="Dougan E. K."/>
            <person name="Rhodes N."/>
            <person name="Thang M."/>
            <person name="Chan C."/>
        </authorList>
    </citation>
    <scope>NUCLEOTIDE SEQUENCE</scope>
</reference>
<dbReference type="Gene3D" id="3.30.420.10">
    <property type="entry name" value="Ribonuclease H-like superfamily/Ribonuclease H"/>
    <property type="match status" value="1"/>
</dbReference>
<dbReference type="InterPro" id="IPR001584">
    <property type="entry name" value="Integrase_cat-core"/>
</dbReference>
<feature type="non-terminal residue" evidence="3">
    <location>
        <position position="865"/>
    </location>
</feature>
<comment type="caution">
    <text evidence="3">The sequence shown here is derived from an EMBL/GenBank/DDBJ whole genome shotgun (WGS) entry which is preliminary data.</text>
</comment>
<dbReference type="Gene3D" id="2.40.70.10">
    <property type="entry name" value="Acid Proteases"/>
    <property type="match status" value="1"/>
</dbReference>
<name>A0A812KB30_SYMPI</name>
<dbReference type="InterPro" id="IPR021109">
    <property type="entry name" value="Peptidase_aspartic_dom_sf"/>
</dbReference>